<gene>
    <name evidence="1" type="ORF">FHU29_001040</name>
</gene>
<name>A0A839RKG2_9ACTN</name>
<accession>A0A839RKG2</accession>
<dbReference type="AlphaFoldDB" id="A0A839RKG2"/>
<evidence type="ECO:0008006" key="3">
    <source>
        <dbReference type="Google" id="ProtNLM"/>
    </source>
</evidence>
<sequence>MTELSAELPQVQGFIIENERMEQASKNGKLPRITVIPKTGSEPITIEGSSIGATVSDFWSWSCSDLVSNRLRGVLAEYIVGLALGCVTDQVRTEWDAADLRLPDGTLIEVKSAAYIQSWQQTQHSAVSFNISPTTGWDATTNTVSEERKRQADVYVFCLLKHRDKQTVNPLEVNQWDFYVMPTEQINERLGEQRTVSLSRLLSLNPATASFATLPETLHHVMHGRDDPTLDT</sequence>
<reference evidence="1 2" key="1">
    <citation type="submission" date="2020-08" db="EMBL/GenBank/DDBJ databases">
        <title>Sequencing the genomes of 1000 actinobacteria strains.</title>
        <authorList>
            <person name="Klenk H.-P."/>
        </authorList>
    </citation>
    <scope>NUCLEOTIDE SEQUENCE [LARGE SCALE GENOMIC DNA]</scope>
    <source>
        <strain evidence="1 2">DSM 45258</strain>
    </source>
</reference>
<protein>
    <recommendedName>
        <fullName evidence="3">Restriction endonuclease</fullName>
    </recommendedName>
</protein>
<dbReference type="RefSeq" id="WP_198156545.1">
    <property type="nucleotide sequence ID" value="NZ_BDDI01000015.1"/>
</dbReference>
<organism evidence="1 2">
    <name type="scientific">Hoyosella altamirensis</name>
    <dbReference type="NCBI Taxonomy" id="616997"/>
    <lineage>
        <taxon>Bacteria</taxon>
        <taxon>Bacillati</taxon>
        <taxon>Actinomycetota</taxon>
        <taxon>Actinomycetes</taxon>
        <taxon>Mycobacteriales</taxon>
        <taxon>Hoyosellaceae</taxon>
        <taxon>Hoyosella</taxon>
    </lineage>
</organism>
<keyword evidence="2" id="KW-1185">Reference proteome</keyword>
<proteinExistence type="predicted"/>
<evidence type="ECO:0000313" key="1">
    <source>
        <dbReference type="EMBL" id="MBB3036606.1"/>
    </source>
</evidence>
<comment type="caution">
    <text evidence="1">The sequence shown here is derived from an EMBL/GenBank/DDBJ whole genome shotgun (WGS) entry which is preliminary data.</text>
</comment>
<evidence type="ECO:0000313" key="2">
    <source>
        <dbReference type="Proteomes" id="UP000567922"/>
    </source>
</evidence>
<dbReference type="Proteomes" id="UP000567922">
    <property type="component" value="Unassembled WGS sequence"/>
</dbReference>
<dbReference type="EMBL" id="JACHWS010000001">
    <property type="protein sequence ID" value="MBB3036606.1"/>
    <property type="molecule type" value="Genomic_DNA"/>
</dbReference>